<protein>
    <submittedName>
        <fullName evidence="2">Uncharacterized protein</fullName>
    </submittedName>
</protein>
<feature type="compositionally biased region" description="Basic and acidic residues" evidence="1">
    <location>
        <begin position="21"/>
        <end position="34"/>
    </location>
</feature>
<dbReference type="AlphaFoldDB" id="A0A0M9G4C2"/>
<dbReference type="EMBL" id="LGTL01000005">
    <property type="protein sequence ID" value="KPA81987.1"/>
    <property type="molecule type" value="Genomic_DNA"/>
</dbReference>
<evidence type="ECO:0000256" key="1">
    <source>
        <dbReference type="SAM" id="MobiDB-lite"/>
    </source>
</evidence>
<dbReference type="Proteomes" id="UP000037923">
    <property type="component" value="Unassembled WGS sequence"/>
</dbReference>
<proteinExistence type="predicted"/>
<gene>
    <name evidence="2" type="ORF">ABB37_03170</name>
</gene>
<name>A0A0M9G4C2_LEPPY</name>
<dbReference type="VEuPathDB" id="TriTrypDB:LpyrH10_05_0300"/>
<dbReference type="RefSeq" id="XP_015660426.1">
    <property type="nucleotide sequence ID" value="XM_015800419.1"/>
</dbReference>
<sequence length="776" mass="85042">MSLCRSTEEGSVLQSSSTFADDSRKRSRSEHDSVAFDDGDNSDGGYGNSINPLFLVSGPRGGAISAHSADAELEALADLVDDGVYHVLREAWEEVAVPADTYWSCPTHLYAGDATAALLRRHAAATPPKSLPLRIPHPRQLLSSFYPARVEALTARGYQPHRGLVPVALDRKGGKGSKMFNVLARWEVEANTTSSARGEEGEGKPARPPHRTSAIAKFVDAIPRPTDRSIYVLVDEECPVDPYFDVDLAFNAAVDDSNRLSVLRQDSDTRGLATLDAAAVEKALLTILSTLRSEVEIAWSTQVEECLVLTSSVQFSHQPSTAAASSLSELEEVKLSFHVHFRLTDRAAVESVRELHAFAVALRAKLQRTQLDGAKEKDENAKRAALLLECVDFGVYTRWRAFRLPYNVKAPDSHGAGKPLAEGAGDELLAEQLGQLGISLPDVHVGSAAPAVIHSVVYATDIETQKQQRYLVGKLMLYCRYLLPLLPGLTRFATAELKDFLAALIPKEADAALTVQSGGASSSSASAVSLRSSKDVISAWVLDMACIIRDASELATEPQSKATTTEGEEEEKEKATASGFRLLRYQPTATDPAALAKTTASPFDIPMPPMPRSVRVRVDDKNVKKLLAEVFWCVAPEYKQASKSAGTNLEAQLVPSAAITPERINAQYEEAIRAYYVFQKQSKFCMRLQRIHKATYVQLYLTFGSIKIRCYSNDCCDRCCVIPWEAPENPKSVPQHHKGYPKFDRLAEIHRSLFPPLPAGELVRRYGTAVLHQQQQ</sequence>
<evidence type="ECO:0000313" key="3">
    <source>
        <dbReference type="Proteomes" id="UP000037923"/>
    </source>
</evidence>
<keyword evidence="3" id="KW-1185">Reference proteome</keyword>
<evidence type="ECO:0000313" key="2">
    <source>
        <dbReference type="EMBL" id="KPA81987.1"/>
    </source>
</evidence>
<comment type="caution">
    <text evidence="2">The sequence shown here is derived from an EMBL/GenBank/DDBJ whole genome shotgun (WGS) entry which is preliminary data.</text>
</comment>
<reference evidence="2 3" key="1">
    <citation type="submission" date="2015-07" db="EMBL/GenBank/DDBJ databases">
        <title>High-quality genome of monoxenous trypanosomatid Leptomonas pyrrhocoris.</title>
        <authorList>
            <person name="Flegontov P."/>
            <person name="Butenko A."/>
            <person name="Firsov S."/>
            <person name="Vlcek C."/>
            <person name="Logacheva M.D."/>
            <person name="Field M."/>
            <person name="Filatov D."/>
            <person name="Flegontova O."/>
            <person name="Gerasimov E."/>
            <person name="Jackson A.P."/>
            <person name="Kelly S."/>
            <person name="Opperdoes F."/>
            <person name="O'Reilly A."/>
            <person name="Votypka J."/>
            <person name="Yurchenko V."/>
            <person name="Lukes J."/>
        </authorList>
    </citation>
    <scope>NUCLEOTIDE SEQUENCE [LARGE SCALE GENOMIC DNA]</scope>
    <source>
        <strain evidence="2">H10</strain>
    </source>
</reference>
<feature type="region of interest" description="Disordered" evidence="1">
    <location>
        <begin position="191"/>
        <end position="210"/>
    </location>
</feature>
<accession>A0A0M9G4C2</accession>
<organism evidence="2 3">
    <name type="scientific">Leptomonas pyrrhocoris</name>
    <name type="common">Firebug parasite</name>
    <dbReference type="NCBI Taxonomy" id="157538"/>
    <lineage>
        <taxon>Eukaryota</taxon>
        <taxon>Discoba</taxon>
        <taxon>Euglenozoa</taxon>
        <taxon>Kinetoplastea</taxon>
        <taxon>Metakinetoplastina</taxon>
        <taxon>Trypanosomatida</taxon>
        <taxon>Trypanosomatidae</taxon>
        <taxon>Leishmaniinae</taxon>
        <taxon>Leptomonas</taxon>
    </lineage>
</organism>
<feature type="region of interest" description="Disordered" evidence="1">
    <location>
        <begin position="1"/>
        <end position="43"/>
    </location>
</feature>
<feature type="region of interest" description="Disordered" evidence="1">
    <location>
        <begin position="557"/>
        <end position="577"/>
    </location>
</feature>
<dbReference type="GeneID" id="26903461"/>
<dbReference type="OMA" id="SIKIRCY"/>
<dbReference type="OrthoDB" id="245712at2759"/>